<evidence type="ECO:0000256" key="3">
    <source>
        <dbReference type="ARBA" id="ARBA00022801"/>
    </source>
</evidence>
<keyword evidence="10" id="KW-1185">Reference proteome</keyword>
<comment type="similarity">
    <text evidence="8">Belongs to the PPP phosphatase family.</text>
</comment>
<feature type="domain" description="Serine/threonine specific protein phosphatases" evidence="9">
    <location>
        <begin position="126"/>
        <end position="131"/>
    </location>
</feature>
<dbReference type="PANTHER" id="PTHR11668:SF300">
    <property type="entry name" value="SERINE_THREONINE-PROTEIN PHOSPHATASE"/>
    <property type="match status" value="1"/>
</dbReference>
<dbReference type="PROSITE" id="PS00125">
    <property type="entry name" value="SER_THR_PHOSPHATASE"/>
    <property type="match status" value="1"/>
</dbReference>
<dbReference type="Proteomes" id="UP000050640">
    <property type="component" value="Unplaced"/>
</dbReference>
<dbReference type="PANTHER" id="PTHR11668">
    <property type="entry name" value="SERINE/THREONINE PROTEIN PHOSPHATASE"/>
    <property type="match status" value="1"/>
</dbReference>
<comment type="cofactor">
    <cofactor evidence="1">
        <name>Mn(2+)</name>
        <dbReference type="ChEBI" id="CHEBI:29035"/>
    </cofactor>
</comment>
<dbReference type="SMART" id="SM00156">
    <property type="entry name" value="PP2Ac"/>
    <property type="match status" value="1"/>
</dbReference>
<evidence type="ECO:0000259" key="9">
    <source>
        <dbReference type="PROSITE" id="PS00125"/>
    </source>
</evidence>
<organism evidence="10 11">
    <name type="scientific">Elaeophora elaphi</name>
    <dbReference type="NCBI Taxonomy" id="1147741"/>
    <lineage>
        <taxon>Eukaryota</taxon>
        <taxon>Metazoa</taxon>
        <taxon>Ecdysozoa</taxon>
        <taxon>Nematoda</taxon>
        <taxon>Chromadorea</taxon>
        <taxon>Rhabditida</taxon>
        <taxon>Spirurina</taxon>
        <taxon>Spiruromorpha</taxon>
        <taxon>Filarioidea</taxon>
        <taxon>Onchocercidae</taxon>
        <taxon>Elaeophora</taxon>
    </lineage>
</organism>
<dbReference type="Gene3D" id="3.60.21.10">
    <property type="match status" value="1"/>
</dbReference>
<dbReference type="EC" id="3.1.3.16" evidence="8"/>
<dbReference type="GO" id="GO:0004722">
    <property type="term" value="F:protein serine/threonine phosphatase activity"/>
    <property type="evidence" value="ECO:0007669"/>
    <property type="project" value="UniProtKB-EC"/>
</dbReference>
<dbReference type="SUPFAM" id="SSF56300">
    <property type="entry name" value="Metallo-dependent phosphatases"/>
    <property type="match status" value="1"/>
</dbReference>
<dbReference type="InterPro" id="IPR006186">
    <property type="entry name" value="Ser/Thr-sp_prot-phosphatase"/>
</dbReference>
<comment type="catalytic activity">
    <reaction evidence="6">
        <text>O-phospho-L-seryl-[protein] + H2O = L-seryl-[protein] + phosphate</text>
        <dbReference type="Rhea" id="RHEA:20629"/>
        <dbReference type="Rhea" id="RHEA-COMP:9863"/>
        <dbReference type="Rhea" id="RHEA-COMP:11604"/>
        <dbReference type="ChEBI" id="CHEBI:15377"/>
        <dbReference type="ChEBI" id="CHEBI:29999"/>
        <dbReference type="ChEBI" id="CHEBI:43474"/>
        <dbReference type="ChEBI" id="CHEBI:83421"/>
        <dbReference type="EC" id="3.1.3.16"/>
    </reaction>
</comment>
<dbReference type="GO" id="GO:0005634">
    <property type="term" value="C:nucleus"/>
    <property type="evidence" value="ECO:0007669"/>
    <property type="project" value="TreeGrafter"/>
</dbReference>
<evidence type="ECO:0000313" key="10">
    <source>
        <dbReference type="Proteomes" id="UP000050640"/>
    </source>
</evidence>
<dbReference type="InterPro" id="IPR004843">
    <property type="entry name" value="Calcineurin-like_PHP"/>
</dbReference>
<sequence>MVCYQLSQETVEQGMRALMKLVESDHKVFSIFSEVDLITILHHVQDIYAEEPIMLEFDLPKNGLVVVGDLHGDLYCLLKILLKNGFPPDTSYLFLGDYVDRGSYQVQLMLFIFLMKLRWPNYITTLKGNHEDYHCCMDRGFFKACWREFHDGHRWFTYFNHVFDHMPVCAIISNHFFACHGGISQWMTCKSNLQNIPKPTYTSDMHFVEGVILADLLWADPIPQQQKWFALSRRSVGYTFSQEALAHVLDAIGAKTLIRGHEYFPGGTCRNFDDDTCYTVHSTTDPRNLYDPFSGILILEKVDDKFEVTESNGLILRNGKPNSLAHEMQAKLRHAFLSTIISYNRSKCQWCQQPFPFYVPRRKRCFMYSDIANYMMKNGKAILLAENLIRELPWRGIYWRNNSAMSRAVELFPITNDIIFGRPSPSDIPRTFRVWMLAKEFELMKKVS</sequence>
<evidence type="ECO:0000256" key="6">
    <source>
        <dbReference type="ARBA" id="ARBA00047761"/>
    </source>
</evidence>
<dbReference type="GO" id="GO:0005737">
    <property type="term" value="C:cytoplasm"/>
    <property type="evidence" value="ECO:0007669"/>
    <property type="project" value="TreeGrafter"/>
</dbReference>
<keyword evidence="3 8" id="KW-0378">Hydrolase</keyword>
<comment type="catalytic activity">
    <reaction evidence="7 8">
        <text>O-phospho-L-threonyl-[protein] + H2O = L-threonyl-[protein] + phosphate</text>
        <dbReference type="Rhea" id="RHEA:47004"/>
        <dbReference type="Rhea" id="RHEA-COMP:11060"/>
        <dbReference type="Rhea" id="RHEA-COMP:11605"/>
        <dbReference type="ChEBI" id="CHEBI:15377"/>
        <dbReference type="ChEBI" id="CHEBI:30013"/>
        <dbReference type="ChEBI" id="CHEBI:43474"/>
        <dbReference type="ChEBI" id="CHEBI:61977"/>
        <dbReference type="EC" id="3.1.3.16"/>
    </reaction>
</comment>
<evidence type="ECO:0000256" key="4">
    <source>
        <dbReference type="ARBA" id="ARBA00022912"/>
    </source>
</evidence>
<evidence type="ECO:0000256" key="8">
    <source>
        <dbReference type="RuleBase" id="RU004273"/>
    </source>
</evidence>
<dbReference type="InterPro" id="IPR029052">
    <property type="entry name" value="Metallo-depent_PP-like"/>
</dbReference>
<dbReference type="GO" id="GO:0046872">
    <property type="term" value="F:metal ion binding"/>
    <property type="evidence" value="ECO:0007669"/>
    <property type="project" value="UniProtKB-KW"/>
</dbReference>
<evidence type="ECO:0000256" key="1">
    <source>
        <dbReference type="ARBA" id="ARBA00001936"/>
    </source>
</evidence>
<evidence type="ECO:0000256" key="2">
    <source>
        <dbReference type="ARBA" id="ARBA00022723"/>
    </source>
</evidence>
<evidence type="ECO:0000256" key="5">
    <source>
        <dbReference type="ARBA" id="ARBA00023211"/>
    </source>
</evidence>
<dbReference type="PRINTS" id="PR00114">
    <property type="entry name" value="STPHPHTASE"/>
</dbReference>
<reference evidence="11" key="1">
    <citation type="submission" date="2017-02" db="UniProtKB">
        <authorList>
            <consortium name="WormBaseParasite"/>
        </authorList>
    </citation>
    <scope>IDENTIFICATION</scope>
</reference>
<dbReference type="AlphaFoldDB" id="A0A0R3RFW7"/>
<keyword evidence="5" id="KW-0464">Manganese</keyword>
<dbReference type="Pfam" id="PF00149">
    <property type="entry name" value="Metallophos"/>
    <property type="match status" value="1"/>
</dbReference>
<dbReference type="STRING" id="1147741.A0A0R3RFW7"/>
<evidence type="ECO:0000256" key="7">
    <source>
        <dbReference type="ARBA" id="ARBA00048336"/>
    </source>
</evidence>
<keyword evidence="2" id="KW-0479">Metal-binding</keyword>
<keyword evidence="4" id="KW-0904">Protein phosphatase</keyword>
<dbReference type="WBParaSite" id="EEL_0000027201-mRNA-1">
    <property type="protein sequence ID" value="EEL_0000027201-mRNA-1"/>
    <property type="gene ID" value="EEL_0000027201"/>
</dbReference>
<name>A0A0R3RFW7_9BILA</name>
<protein>
    <recommendedName>
        <fullName evidence="8">Serine/threonine-protein phosphatase</fullName>
        <ecNumber evidence="8">3.1.3.16</ecNumber>
    </recommendedName>
</protein>
<proteinExistence type="inferred from homology"/>
<evidence type="ECO:0000313" key="11">
    <source>
        <dbReference type="WBParaSite" id="EEL_0000027201-mRNA-1"/>
    </source>
</evidence>
<accession>A0A0R3RFW7</accession>
<dbReference type="CDD" id="cd00144">
    <property type="entry name" value="MPP_PPP_family"/>
    <property type="match status" value="1"/>
</dbReference>
<dbReference type="InterPro" id="IPR050341">
    <property type="entry name" value="PP1_catalytic_subunit"/>
</dbReference>